<dbReference type="PANTHER" id="PTHR43539">
    <property type="entry name" value="FLAVIN-BINDING MONOOXYGENASE-LIKE PROTEIN (AFU_ORTHOLOGUE AFUA_4G09220)"/>
    <property type="match status" value="1"/>
</dbReference>
<dbReference type="Proteomes" id="UP000057820">
    <property type="component" value="Chromosome 1"/>
</dbReference>
<name>A0A0H5NLD8_NOCFR</name>
<dbReference type="KEGG" id="nfr:ERS450000_01802"/>
<dbReference type="PRINTS" id="PR00370">
    <property type="entry name" value="FMOXYGENASE"/>
</dbReference>
<dbReference type="InterPro" id="IPR000960">
    <property type="entry name" value="Flavin_mOase"/>
</dbReference>
<dbReference type="EC" id="1.14.13.84" evidence="5"/>
<dbReference type="InterPro" id="IPR036188">
    <property type="entry name" value="FAD/NAD-bd_sf"/>
</dbReference>
<keyword evidence="3" id="KW-0274">FAD</keyword>
<evidence type="ECO:0000256" key="1">
    <source>
        <dbReference type="ARBA" id="ARBA00010139"/>
    </source>
</evidence>
<dbReference type="GO" id="GO:0033767">
    <property type="term" value="F:4-hydroxyacetophenone monooxygenase activity"/>
    <property type="evidence" value="ECO:0007669"/>
    <property type="project" value="UniProtKB-EC"/>
</dbReference>
<evidence type="ECO:0000313" key="5">
    <source>
        <dbReference type="EMBL" id="CRY76338.1"/>
    </source>
</evidence>
<dbReference type="InterPro" id="IPR020946">
    <property type="entry name" value="Flavin_mOase-like"/>
</dbReference>
<dbReference type="FunFam" id="3.50.50.60:FF:000042">
    <property type="entry name" value="Dimethylaniline monooxygenase [N-oxide-forming]"/>
    <property type="match status" value="1"/>
</dbReference>
<dbReference type="Gene3D" id="3.50.50.60">
    <property type="entry name" value="FAD/NAD(P)-binding domain"/>
    <property type="match status" value="1"/>
</dbReference>
<gene>
    <name evidence="5" type="primary">hapE_7</name>
    <name evidence="5" type="ORF">ERS450000_01802</name>
</gene>
<sequence length="468" mass="51211">MSEKTSLPTTYCIVGAGPMGLIAARAMRRYGIDVEIVERHSRVGGLWDIDNPGSPMYETCHFITSRDHGGFIGYPMPADYPDYPSWRQIRDYIRSMAAAYGLTDLVRFDTEVHSARPITTGSGTYWKVVFGSGETRDYRGVVYACGQQWHPFVPRIPGHESFTGRFLHSRDYRSADEFAGKRVLVIGAGNSGVDIAVDAAFHAERAHLSTRRAYHFFPKQVFGVPTPDLVNGKVQLPDLPLLAGLTPEQQLELVLATVGDLSRFGLPVPDNPVGATQPIVSNLALHCFSHGTLTPRPDVASIDGSTVRFVDGSTAEVDVIVAATGYDIEIPWLPDGLVPFAEGHPVFHLGTFADGVPGLYAVGVLHPSVSDAWSVFDQLFQLAAADAHATLTGANAENMRRIREDYRPDLKADFPFIDVRRNVNQADVRRFRAMIAEAADRFGVAVPDPGDACFYADQLVRHVAARSA</sequence>
<evidence type="ECO:0000256" key="4">
    <source>
        <dbReference type="ARBA" id="ARBA00023002"/>
    </source>
</evidence>
<dbReference type="PANTHER" id="PTHR43539:SF78">
    <property type="entry name" value="FLAVIN-CONTAINING MONOOXYGENASE"/>
    <property type="match status" value="1"/>
</dbReference>
<evidence type="ECO:0000256" key="3">
    <source>
        <dbReference type="ARBA" id="ARBA00022827"/>
    </source>
</evidence>
<reference evidence="6" key="1">
    <citation type="submission" date="2015-03" db="EMBL/GenBank/DDBJ databases">
        <authorList>
            <consortium name="Pathogen Informatics"/>
        </authorList>
    </citation>
    <scope>NUCLEOTIDE SEQUENCE [LARGE SCALE GENOMIC DNA]</scope>
    <source>
        <strain evidence="6">NCTC11134</strain>
    </source>
</reference>
<comment type="similarity">
    <text evidence="1">Belongs to the FAD-binding monooxygenase family.</text>
</comment>
<dbReference type="SUPFAM" id="SSF51905">
    <property type="entry name" value="FAD/NAD(P)-binding domain"/>
    <property type="match status" value="2"/>
</dbReference>
<dbReference type="EMBL" id="LN868938">
    <property type="protein sequence ID" value="CRY76338.1"/>
    <property type="molecule type" value="Genomic_DNA"/>
</dbReference>
<evidence type="ECO:0000313" key="6">
    <source>
        <dbReference type="Proteomes" id="UP000057820"/>
    </source>
</evidence>
<keyword evidence="5" id="KW-0503">Monooxygenase</keyword>
<keyword evidence="4 5" id="KW-0560">Oxidoreductase</keyword>
<protein>
    <submittedName>
        <fullName evidence="5">4-hydroxyacetophenone monooxygenase</fullName>
        <ecNumber evidence="5">1.14.13.84</ecNumber>
    </submittedName>
</protein>
<dbReference type="GO" id="GO:0050660">
    <property type="term" value="F:flavin adenine dinucleotide binding"/>
    <property type="evidence" value="ECO:0007669"/>
    <property type="project" value="InterPro"/>
</dbReference>
<dbReference type="RefSeq" id="WP_060591884.1">
    <property type="nucleotide sequence ID" value="NZ_CP031418.1"/>
</dbReference>
<dbReference type="Pfam" id="PF00743">
    <property type="entry name" value="FMO-like"/>
    <property type="match status" value="1"/>
</dbReference>
<evidence type="ECO:0000256" key="2">
    <source>
        <dbReference type="ARBA" id="ARBA00022630"/>
    </source>
</evidence>
<organism evidence="5 6">
    <name type="scientific">Nocardia farcinica</name>
    <dbReference type="NCBI Taxonomy" id="37329"/>
    <lineage>
        <taxon>Bacteria</taxon>
        <taxon>Bacillati</taxon>
        <taxon>Actinomycetota</taxon>
        <taxon>Actinomycetes</taxon>
        <taxon>Mycobacteriales</taxon>
        <taxon>Nocardiaceae</taxon>
        <taxon>Nocardia</taxon>
    </lineage>
</organism>
<dbReference type="GO" id="GO:0050661">
    <property type="term" value="F:NADP binding"/>
    <property type="evidence" value="ECO:0007669"/>
    <property type="project" value="InterPro"/>
</dbReference>
<dbReference type="AlphaFoldDB" id="A0A0H5NLD8"/>
<accession>A0A0H5NLD8</accession>
<keyword evidence="2" id="KW-0285">Flavoprotein</keyword>
<dbReference type="GO" id="GO:0004499">
    <property type="term" value="F:N,N-dimethylaniline monooxygenase activity"/>
    <property type="evidence" value="ECO:0007669"/>
    <property type="project" value="InterPro"/>
</dbReference>
<dbReference type="InterPro" id="IPR050982">
    <property type="entry name" value="Auxin_biosynth/cation_transpt"/>
</dbReference>
<proteinExistence type="inferred from homology"/>